<keyword evidence="3" id="KW-1185">Reference proteome</keyword>
<feature type="region of interest" description="Disordered" evidence="1">
    <location>
        <begin position="1"/>
        <end position="39"/>
    </location>
</feature>
<comment type="caution">
    <text evidence="2">The sequence shown here is derived from an EMBL/GenBank/DDBJ whole genome shotgun (WGS) entry which is preliminary data.</text>
</comment>
<feature type="compositionally biased region" description="Basic and acidic residues" evidence="1">
    <location>
        <begin position="12"/>
        <end position="26"/>
    </location>
</feature>
<evidence type="ECO:0000313" key="3">
    <source>
        <dbReference type="Proteomes" id="UP001424741"/>
    </source>
</evidence>
<dbReference type="Gene3D" id="3.40.30.10">
    <property type="entry name" value="Glutaredoxin"/>
    <property type="match status" value="1"/>
</dbReference>
<evidence type="ECO:0000256" key="1">
    <source>
        <dbReference type="SAM" id="MobiDB-lite"/>
    </source>
</evidence>
<dbReference type="EMBL" id="BAABRL010000001">
    <property type="protein sequence ID" value="GAA5494275.1"/>
    <property type="molecule type" value="Genomic_DNA"/>
</dbReference>
<gene>
    <name evidence="2" type="ORF">Rhal01_00435</name>
</gene>
<reference evidence="2 3" key="1">
    <citation type="submission" date="2024-02" db="EMBL/GenBank/DDBJ databases">
        <title>Rubritalea halochordaticola NBRC 107102.</title>
        <authorList>
            <person name="Ichikawa N."/>
            <person name="Katano-Makiyama Y."/>
            <person name="Hidaka K."/>
        </authorList>
    </citation>
    <scope>NUCLEOTIDE SEQUENCE [LARGE SCALE GENOMIC DNA]</scope>
    <source>
        <strain evidence="2 3">NBRC 107102</strain>
    </source>
</reference>
<accession>A0ABP9UX49</accession>
<dbReference type="InterPro" id="IPR036249">
    <property type="entry name" value="Thioredoxin-like_sf"/>
</dbReference>
<evidence type="ECO:0008006" key="4">
    <source>
        <dbReference type="Google" id="ProtNLM"/>
    </source>
</evidence>
<dbReference type="Pfam" id="PF13899">
    <property type="entry name" value="Thioredoxin_7"/>
    <property type="match status" value="1"/>
</dbReference>
<proteinExistence type="predicted"/>
<dbReference type="Proteomes" id="UP001424741">
    <property type="component" value="Unassembled WGS sequence"/>
</dbReference>
<feature type="compositionally biased region" description="Polar residues" evidence="1">
    <location>
        <begin position="1"/>
        <end position="10"/>
    </location>
</feature>
<dbReference type="Gene3D" id="2.30.30.700">
    <property type="entry name" value="SLA1 homology domain 1"/>
    <property type="match status" value="1"/>
</dbReference>
<protein>
    <recommendedName>
        <fullName evidence="4">Thioredoxin family protein</fullName>
    </recommendedName>
</protein>
<sequence>MLKNSATALNQKADDMRSKKESHDVNEGNSGGFLGDLNKVTPRVTADQLPDEDSIYYLSDEDPDAAPEALVETWENPVSNDWYESHSEAMKVARRTGSPVLIWFTNSKHSPTCKLLDREVFSTKVFKDWAEDKVVRLQVDSNVVEGDTAVRLRKKEYVKKLKERYNVLGAPVVVVLSPRDSVFGNYAGYKGGNAEFYFGRLRQAYRVAMQDYGKWKESMEKRGYRIWHDNRGRSVFAKLKRYHNGQLLLVDPDGNLSRTHERKLSVEDRQYIADEKAKRSSR</sequence>
<name>A0ABP9UX49_9BACT</name>
<dbReference type="SUPFAM" id="SSF52833">
    <property type="entry name" value="Thioredoxin-like"/>
    <property type="match status" value="1"/>
</dbReference>
<evidence type="ECO:0000313" key="2">
    <source>
        <dbReference type="EMBL" id="GAA5494275.1"/>
    </source>
</evidence>
<organism evidence="2 3">
    <name type="scientific">Rubritalea halochordaticola</name>
    <dbReference type="NCBI Taxonomy" id="714537"/>
    <lineage>
        <taxon>Bacteria</taxon>
        <taxon>Pseudomonadati</taxon>
        <taxon>Verrucomicrobiota</taxon>
        <taxon>Verrucomicrobiia</taxon>
        <taxon>Verrucomicrobiales</taxon>
        <taxon>Rubritaleaceae</taxon>
        <taxon>Rubritalea</taxon>
    </lineage>
</organism>